<dbReference type="Gene3D" id="1.10.510.10">
    <property type="entry name" value="Transferase(Phosphotransferase) domain 1"/>
    <property type="match status" value="1"/>
</dbReference>
<dbReference type="VEuPathDB" id="FungiDB:PSHT_01627"/>
<proteinExistence type="predicted"/>
<dbReference type="PROSITE" id="PS50011">
    <property type="entry name" value="PROTEIN_KINASE_DOM"/>
    <property type="match status" value="1"/>
</dbReference>
<dbReference type="SUPFAM" id="SSF56112">
    <property type="entry name" value="Protein kinase-like (PK-like)"/>
    <property type="match status" value="1"/>
</dbReference>
<dbReference type="PANTHER" id="PTHR38248:SF2">
    <property type="entry name" value="FUNK1 11"/>
    <property type="match status" value="1"/>
</dbReference>
<accession>A0A2S4V548</accession>
<dbReference type="InterPro" id="IPR011009">
    <property type="entry name" value="Kinase-like_dom_sf"/>
</dbReference>
<comment type="caution">
    <text evidence="3">The sequence shown here is derived from an EMBL/GenBank/DDBJ whole genome shotgun (WGS) entry which is preliminary data.</text>
</comment>
<reference evidence="3" key="1">
    <citation type="submission" date="2017-12" db="EMBL/GenBank/DDBJ databases">
        <title>Gene loss provides genomic basis for host adaptation in cereal stripe rust fungi.</title>
        <authorList>
            <person name="Xia C."/>
        </authorList>
    </citation>
    <scope>NUCLEOTIDE SEQUENCE [LARGE SCALE GENOMIC DNA]</scope>
    <source>
        <strain evidence="3">93-210</strain>
    </source>
</reference>
<protein>
    <recommendedName>
        <fullName evidence="2">Protein kinase domain-containing protein</fullName>
    </recommendedName>
</protein>
<dbReference type="OrthoDB" id="5584477at2759"/>
<dbReference type="InterPro" id="IPR008266">
    <property type="entry name" value="Tyr_kinase_AS"/>
</dbReference>
<evidence type="ECO:0000256" key="1">
    <source>
        <dbReference type="SAM" id="MobiDB-lite"/>
    </source>
</evidence>
<dbReference type="PROSITE" id="PS00109">
    <property type="entry name" value="PROTEIN_KINASE_TYR"/>
    <property type="match status" value="1"/>
</dbReference>
<feature type="region of interest" description="Disordered" evidence="1">
    <location>
        <begin position="1"/>
        <end position="20"/>
    </location>
</feature>
<dbReference type="VEuPathDB" id="FungiDB:PSTT_10262"/>
<dbReference type="PANTHER" id="PTHR38248">
    <property type="entry name" value="FUNK1 6"/>
    <property type="match status" value="1"/>
</dbReference>
<gene>
    <name evidence="3" type="ORF">PSTT_10262</name>
</gene>
<feature type="compositionally biased region" description="Basic residues" evidence="1">
    <location>
        <begin position="1"/>
        <end position="17"/>
    </location>
</feature>
<dbReference type="EMBL" id="PKSL01000109">
    <property type="protein sequence ID" value="POW04617.1"/>
    <property type="molecule type" value="Genomic_DNA"/>
</dbReference>
<feature type="domain" description="Protein kinase" evidence="2">
    <location>
        <begin position="336"/>
        <end position="729"/>
    </location>
</feature>
<name>A0A2S4V548_9BASI</name>
<dbReference type="InterPro" id="IPR040976">
    <property type="entry name" value="Pkinase_fungal"/>
</dbReference>
<keyword evidence="4" id="KW-1185">Reference proteome</keyword>
<dbReference type="Proteomes" id="UP000239156">
    <property type="component" value="Unassembled WGS sequence"/>
</dbReference>
<evidence type="ECO:0000313" key="4">
    <source>
        <dbReference type="Proteomes" id="UP000239156"/>
    </source>
</evidence>
<dbReference type="InterPro" id="IPR000719">
    <property type="entry name" value="Prot_kinase_dom"/>
</dbReference>
<sequence>MAKKSATKNKNKVHHSPKSCMETDRMAMKSATIQQALHRYLASIGIKTVDEFFGVDRRKIKRQLWNVRREIGSHFVRANRGADMDELDDDWCCFKQPEMMGLIRAGRVEAYRPLITAILAEESTSDEELCRLINQEFHRPPTPLRLISSSTTSSLVDPSSELDESLPPLRQDFADSIYTNVPGLVEHFINKQLIDPAFRLTPDKSFVDQKSREVLTDTSPTSMLNWITSIFHQLELQTQNIRDSRTWRTLVNTRLEDVNGTWEVDGAIMSRVIKNERKYHIRDVLVPFELEDDTSLATEAIINLGKYVVEVFKAQPTRSFVIGITLCGTSMQLWQFDRSGAIGSGLVDINASTKNLEKFFALMLCFLKCDKQLLGFDPTFIEAEGRPTVIRIKNENVDQELEIDRLNYQALEFCGRGTTCWEAHLSGDKSQRFLIKDSWQPEHQRSEGAMLCEITKKNIPHVARYHHHQDVRVDGQIVDIESYVRRGVNFQICQKIAITEESDDDREVKNEFNNRVHRRLILKDVGKPIWTVNSPVRLLEALEGCIKGHQALLNAGILHRDISINNLMVDNQTEDPDRKSFLIDLDMAIPYPMRKDDDLQAQMGTKIFMSRSLLLKENSHTHVDDLESFFWVLVWICIHYPVDQSGPSSNLENWYSQAARDLGAIKKFYISPLHLLTDHFKPLYKKSVPLLKCVAQFAEIISNPLVRKIPVNSLYNQILETLQLAQEKLREEEELDQS</sequence>
<organism evidence="3 4">
    <name type="scientific">Puccinia striiformis</name>
    <dbReference type="NCBI Taxonomy" id="27350"/>
    <lineage>
        <taxon>Eukaryota</taxon>
        <taxon>Fungi</taxon>
        <taxon>Dikarya</taxon>
        <taxon>Basidiomycota</taxon>
        <taxon>Pucciniomycotina</taxon>
        <taxon>Pucciniomycetes</taxon>
        <taxon>Pucciniales</taxon>
        <taxon>Pucciniaceae</taxon>
        <taxon>Puccinia</taxon>
    </lineage>
</organism>
<dbReference type="Pfam" id="PF17667">
    <property type="entry name" value="Pkinase_fungal"/>
    <property type="match status" value="1"/>
</dbReference>
<evidence type="ECO:0000259" key="2">
    <source>
        <dbReference type="PROSITE" id="PS50011"/>
    </source>
</evidence>
<evidence type="ECO:0000313" key="3">
    <source>
        <dbReference type="EMBL" id="POW04617.1"/>
    </source>
</evidence>